<name>A0ABY6J305_9BACT</name>
<proteinExistence type="predicted"/>
<reference evidence="2" key="1">
    <citation type="submission" date="2022-10" db="EMBL/GenBank/DDBJ databases">
        <title>Chitinophaga sp. nov., isolated from soil.</title>
        <authorList>
            <person name="Jeon C.O."/>
        </authorList>
    </citation>
    <scope>NUCLEOTIDE SEQUENCE</scope>
    <source>
        <strain evidence="2">R8</strain>
    </source>
</reference>
<accession>A0ABY6J305</accession>
<gene>
    <name evidence="2" type="ORF">MKQ68_20930</name>
</gene>
<dbReference type="EMBL" id="CP107006">
    <property type="protein sequence ID" value="UYQ92552.1"/>
    <property type="molecule type" value="Genomic_DNA"/>
</dbReference>
<evidence type="ECO:0000313" key="3">
    <source>
        <dbReference type="Proteomes" id="UP001162741"/>
    </source>
</evidence>
<organism evidence="2 3">
    <name type="scientific">Chitinophaga horti</name>
    <dbReference type="NCBI Taxonomy" id="2920382"/>
    <lineage>
        <taxon>Bacteria</taxon>
        <taxon>Pseudomonadati</taxon>
        <taxon>Bacteroidota</taxon>
        <taxon>Chitinophagia</taxon>
        <taxon>Chitinophagales</taxon>
        <taxon>Chitinophagaceae</taxon>
        <taxon>Chitinophaga</taxon>
    </lineage>
</organism>
<evidence type="ECO:0000256" key="1">
    <source>
        <dbReference type="SAM" id="SignalP"/>
    </source>
</evidence>
<feature type="signal peptide" evidence="1">
    <location>
        <begin position="1"/>
        <end position="21"/>
    </location>
</feature>
<sequence>MLKKSLLILCAGVFTAQVSNAQFLKKATEALNKASGSSTGTGSVTQEEAGSGIKEALAKGVANGIALLNKQDGFYKSELYKVLLPPDAQKVEKTLRGIGLGSMVDKAIMQINRGAEEAVGQATPIFVGAIKQMSINDALKLVTGGNTSATDYFKGKTTDTLRSAFKPVIASSLEKTSATRYYGDLVTKYNSLPTTLNKVNPNLDEYVTDMAVKALFDQIAKEEASIRANPAARTSELLKKVFGNKS</sequence>
<protein>
    <submittedName>
        <fullName evidence="2">DUF4197 domain-containing protein</fullName>
    </submittedName>
</protein>
<feature type="chain" id="PRO_5046919343" evidence="1">
    <location>
        <begin position="22"/>
        <end position="246"/>
    </location>
</feature>
<evidence type="ECO:0000313" key="2">
    <source>
        <dbReference type="EMBL" id="UYQ92552.1"/>
    </source>
</evidence>
<keyword evidence="1" id="KW-0732">Signal</keyword>
<dbReference type="InterPro" id="IPR025245">
    <property type="entry name" value="DUF4197"/>
</dbReference>
<keyword evidence="3" id="KW-1185">Reference proteome</keyword>
<dbReference type="RefSeq" id="WP_264280802.1">
    <property type="nucleotide sequence ID" value="NZ_CP107006.1"/>
</dbReference>
<dbReference type="Proteomes" id="UP001162741">
    <property type="component" value="Chromosome"/>
</dbReference>
<dbReference type="Pfam" id="PF13852">
    <property type="entry name" value="DUF4197"/>
    <property type="match status" value="1"/>
</dbReference>